<evidence type="ECO:0000256" key="4">
    <source>
        <dbReference type="ARBA" id="ARBA00023012"/>
    </source>
</evidence>
<name>A0A839SX61_AZOMA</name>
<evidence type="ECO:0000313" key="13">
    <source>
        <dbReference type="Proteomes" id="UP000549250"/>
    </source>
</evidence>
<feature type="modified residue" description="4-aspartylphosphate" evidence="8">
    <location>
        <position position="59"/>
    </location>
</feature>
<dbReference type="Gene3D" id="1.10.10.10">
    <property type="entry name" value="Winged helix-like DNA-binding domain superfamily/Winged helix DNA-binding domain"/>
    <property type="match status" value="1"/>
</dbReference>
<dbReference type="GO" id="GO:0000976">
    <property type="term" value="F:transcription cis-regulatory region binding"/>
    <property type="evidence" value="ECO:0007669"/>
    <property type="project" value="TreeGrafter"/>
</dbReference>
<keyword evidence="4" id="KW-0902">Two-component regulatory system</keyword>
<dbReference type="PANTHER" id="PTHR48111">
    <property type="entry name" value="REGULATOR OF RPOS"/>
    <property type="match status" value="1"/>
</dbReference>
<dbReference type="Gene3D" id="6.10.250.690">
    <property type="match status" value="1"/>
</dbReference>
<dbReference type="InterPro" id="IPR036388">
    <property type="entry name" value="WH-like_DNA-bd_sf"/>
</dbReference>
<evidence type="ECO:0000256" key="7">
    <source>
        <dbReference type="ARBA" id="ARBA00023163"/>
    </source>
</evidence>
<evidence type="ECO:0000259" key="10">
    <source>
        <dbReference type="PROSITE" id="PS50110"/>
    </source>
</evidence>
<dbReference type="InterPro" id="IPR011006">
    <property type="entry name" value="CheY-like_superfamily"/>
</dbReference>
<keyword evidence="2" id="KW-0963">Cytoplasm</keyword>
<evidence type="ECO:0000313" key="12">
    <source>
        <dbReference type="EMBL" id="MBB3101702.1"/>
    </source>
</evidence>
<keyword evidence="5" id="KW-0805">Transcription regulation</keyword>
<dbReference type="GO" id="GO:0000156">
    <property type="term" value="F:phosphorelay response regulator activity"/>
    <property type="evidence" value="ECO:0007669"/>
    <property type="project" value="TreeGrafter"/>
</dbReference>
<sequence>MPPYSDRQILAIEDDPLLSAHLNDHLGRQGFNVTHCNDGLDGLSLVLTRQGDFDLILLDILLPGISGLEVLARLRRYERVPIILMSALGDEQDRITGFSQGADDYLPKPFSMSELQVRIEAIFRRVAYEREQSPPRSDFPLILEDARCDVFYNGNWVGLTPTEYRLLELFAQHTGEVLSKPFLYQQVLRRGYSRHDRSLDMHVSNIRRKLTKAGNRCVRLEAVWGKGYLLSLQDE</sequence>
<evidence type="ECO:0000256" key="2">
    <source>
        <dbReference type="ARBA" id="ARBA00022490"/>
    </source>
</evidence>
<comment type="subcellular location">
    <subcellularLocation>
        <location evidence="1">Cytoplasm</location>
    </subcellularLocation>
</comment>
<feature type="domain" description="Response regulatory" evidence="10">
    <location>
        <begin position="8"/>
        <end position="123"/>
    </location>
</feature>
<feature type="domain" description="OmpR/PhoB-type" evidence="11">
    <location>
        <begin position="131"/>
        <end position="232"/>
    </location>
</feature>
<reference evidence="12 13" key="1">
    <citation type="submission" date="2020-08" db="EMBL/GenBank/DDBJ databases">
        <title>Genomic Encyclopedia of Type Strains, Phase III (KMG-III): the genomes of soil and plant-associated and newly described type strains.</title>
        <authorList>
            <person name="Whitman W."/>
        </authorList>
    </citation>
    <scope>NUCLEOTIDE SEQUENCE [LARGE SCALE GENOMIC DNA]</scope>
    <source>
        <strain evidence="12 13">CECT 4462</strain>
    </source>
</reference>
<keyword evidence="13" id="KW-1185">Reference proteome</keyword>
<evidence type="ECO:0000259" key="11">
    <source>
        <dbReference type="PROSITE" id="PS51755"/>
    </source>
</evidence>
<feature type="DNA-binding region" description="OmpR/PhoB-type" evidence="9">
    <location>
        <begin position="131"/>
        <end position="232"/>
    </location>
</feature>
<dbReference type="PANTHER" id="PTHR48111:SF39">
    <property type="entry name" value="TRANSCRIPTIONAL REGULATORY PROTEIN CPXR"/>
    <property type="match status" value="1"/>
</dbReference>
<organism evidence="12 13">
    <name type="scientific">Azomonas macrocytogenes</name>
    <name type="common">Azotobacter macrocytogenes</name>
    <dbReference type="NCBI Taxonomy" id="69962"/>
    <lineage>
        <taxon>Bacteria</taxon>
        <taxon>Pseudomonadati</taxon>
        <taxon>Pseudomonadota</taxon>
        <taxon>Gammaproteobacteria</taxon>
        <taxon>Pseudomonadales</taxon>
        <taxon>Pseudomonadaceae</taxon>
        <taxon>Azomonas</taxon>
    </lineage>
</organism>
<evidence type="ECO:0000256" key="1">
    <source>
        <dbReference type="ARBA" id="ARBA00004496"/>
    </source>
</evidence>
<dbReference type="PROSITE" id="PS50110">
    <property type="entry name" value="RESPONSE_REGULATORY"/>
    <property type="match status" value="1"/>
</dbReference>
<evidence type="ECO:0000256" key="5">
    <source>
        <dbReference type="ARBA" id="ARBA00023015"/>
    </source>
</evidence>
<dbReference type="Pfam" id="PF00072">
    <property type="entry name" value="Response_reg"/>
    <property type="match status" value="1"/>
</dbReference>
<evidence type="ECO:0000256" key="8">
    <source>
        <dbReference type="PROSITE-ProRule" id="PRU00169"/>
    </source>
</evidence>
<dbReference type="InterPro" id="IPR001789">
    <property type="entry name" value="Sig_transdc_resp-reg_receiver"/>
</dbReference>
<evidence type="ECO:0000256" key="9">
    <source>
        <dbReference type="PROSITE-ProRule" id="PRU01091"/>
    </source>
</evidence>
<dbReference type="Proteomes" id="UP000549250">
    <property type="component" value="Unassembled WGS sequence"/>
</dbReference>
<evidence type="ECO:0000256" key="3">
    <source>
        <dbReference type="ARBA" id="ARBA00022553"/>
    </source>
</evidence>
<dbReference type="InterPro" id="IPR039420">
    <property type="entry name" value="WalR-like"/>
</dbReference>
<dbReference type="Pfam" id="PF00486">
    <property type="entry name" value="Trans_reg_C"/>
    <property type="match status" value="1"/>
</dbReference>
<dbReference type="CDD" id="cd00383">
    <property type="entry name" value="trans_reg_C"/>
    <property type="match status" value="1"/>
</dbReference>
<protein>
    <submittedName>
        <fullName evidence="12">Two-component system response regulator PfeR</fullName>
    </submittedName>
</protein>
<gene>
    <name evidence="12" type="ORF">FHR87_000062</name>
</gene>
<dbReference type="GO" id="GO:0032993">
    <property type="term" value="C:protein-DNA complex"/>
    <property type="evidence" value="ECO:0007669"/>
    <property type="project" value="TreeGrafter"/>
</dbReference>
<dbReference type="SUPFAM" id="SSF52172">
    <property type="entry name" value="CheY-like"/>
    <property type="match status" value="1"/>
</dbReference>
<dbReference type="SMART" id="SM00448">
    <property type="entry name" value="REC"/>
    <property type="match status" value="1"/>
</dbReference>
<dbReference type="EMBL" id="JACHXI010000001">
    <property type="protein sequence ID" value="MBB3101702.1"/>
    <property type="molecule type" value="Genomic_DNA"/>
</dbReference>
<dbReference type="Gene3D" id="3.40.50.2300">
    <property type="match status" value="1"/>
</dbReference>
<dbReference type="SMART" id="SM00862">
    <property type="entry name" value="Trans_reg_C"/>
    <property type="match status" value="1"/>
</dbReference>
<dbReference type="PROSITE" id="PS51755">
    <property type="entry name" value="OMPR_PHOB"/>
    <property type="match status" value="1"/>
</dbReference>
<accession>A0A839SX61</accession>
<keyword evidence="7" id="KW-0804">Transcription</keyword>
<keyword evidence="3 8" id="KW-0597">Phosphoprotein</keyword>
<dbReference type="RefSeq" id="WP_183164702.1">
    <property type="nucleotide sequence ID" value="NZ_JACHXI010000001.1"/>
</dbReference>
<dbReference type="GO" id="GO:0005829">
    <property type="term" value="C:cytosol"/>
    <property type="evidence" value="ECO:0007669"/>
    <property type="project" value="TreeGrafter"/>
</dbReference>
<proteinExistence type="predicted"/>
<keyword evidence="6 9" id="KW-0238">DNA-binding</keyword>
<dbReference type="GO" id="GO:0006355">
    <property type="term" value="P:regulation of DNA-templated transcription"/>
    <property type="evidence" value="ECO:0007669"/>
    <property type="project" value="InterPro"/>
</dbReference>
<evidence type="ECO:0000256" key="6">
    <source>
        <dbReference type="ARBA" id="ARBA00023125"/>
    </source>
</evidence>
<dbReference type="AlphaFoldDB" id="A0A839SX61"/>
<dbReference type="InterPro" id="IPR001867">
    <property type="entry name" value="OmpR/PhoB-type_DNA-bd"/>
</dbReference>
<comment type="caution">
    <text evidence="12">The sequence shown here is derived from an EMBL/GenBank/DDBJ whole genome shotgun (WGS) entry which is preliminary data.</text>
</comment>